<accession>A0A0L0EKK0</accession>
<name>A0A0L0EKK0_9EUKA</name>
<comment type="subcellular location">
    <subcellularLocation>
        <location evidence="1">Nucleus</location>
    </subcellularLocation>
</comment>
<protein>
    <recommendedName>
        <fullName evidence="5">MI domain-containing protein</fullName>
    </recommendedName>
</protein>
<feature type="non-terminal residue" evidence="6">
    <location>
        <position position="73"/>
    </location>
</feature>
<dbReference type="PANTHER" id="PTHR18034:SF3">
    <property type="entry name" value="PRE-MRNA-SPLICING FACTOR CWC22 HOMOLOG"/>
    <property type="match status" value="1"/>
</dbReference>
<dbReference type="OrthoDB" id="1924287at2759"/>
<evidence type="ECO:0000313" key="6">
    <source>
        <dbReference type="EMBL" id="KNC64987.1"/>
    </source>
</evidence>
<evidence type="ECO:0000256" key="1">
    <source>
        <dbReference type="ARBA" id="ARBA00004123"/>
    </source>
</evidence>
<keyword evidence="3" id="KW-0508">mRNA splicing</keyword>
<dbReference type="RefSeq" id="XP_014143088.1">
    <property type="nucleotide sequence ID" value="XM_014287613.1"/>
</dbReference>
<feature type="domain" description="MI" evidence="5">
    <location>
        <begin position="1"/>
        <end position="73"/>
    </location>
</feature>
<dbReference type="GO" id="GO:0071013">
    <property type="term" value="C:catalytic step 2 spliceosome"/>
    <property type="evidence" value="ECO:0007669"/>
    <property type="project" value="TreeGrafter"/>
</dbReference>
<dbReference type="Proteomes" id="UP000054560">
    <property type="component" value="Unassembled WGS sequence"/>
</dbReference>
<dbReference type="GO" id="GO:0003723">
    <property type="term" value="F:RNA binding"/>
    <property type="evidence" value="ECO:0007669"/>
    <property type="project" value="TreeGrafter"/>
</dbReference>
<dbReference type="PROSITE" id="PS51366">
    <property type="entry name" value="MI"/>
    <property type="match status" value="1"/>
</dbReference>
<dbReference type="GeneID" id="25918812"/>
<dbReference type="Pfam" id="PF02847">
    <property type="entry name" value="MA3"/>
    <property type="match status" value="1"/>
</dbReference>
<keyword evidence="4" id="KW-0539">Nucleus</keyword>
<sequence length="73" mass="8846">MEDDLVEMIVECCSQERSYLKFFGLMAQRFCEVNKAYQTSFEQCFLFQYNMIHRLETNRLRNVAKVFAHVFFT</sequence>
<proteinExistence type="predicted"/>
<dbReference type="STRING" id="667725.A0A0L0EKK0"/>
<dbReference type="GO" id="GO:0000398">
    <property type="term" value="P:mRNA splicing, via spliceosome"/>
    <property type="evidence" value="ECO:0007669"/>
    <property type="project" value="TreeGrafter"/>
</dbReference>
<organism evidence="6 7">
    <name type="scientific">Sphaeroforma arctica JP610</name>
    <dbReference type="NCBI Taxonomy" id="667725"/>
    <lineage>
        <taxon>Eukaryota</taxon>
        <taxon>Ichthyosporea</taxon>
        <taxon>Ichthyophonida</taxon>
        <taxon>Sphaeroforma</taxon>
    </lineage>
</organism>
<keyword evidence="2" id="KW-0507">mRNA processing</keyword>
<dbReference type="InterPro" id="IPR050781">
    <property type="entry name" value="CWC22_splicing_factor"/>
</dbReference>
<dbReference type="PANTHER" id="PTHR18034">
    <property type="entry name" value="CELL CYCLE CONTROL PROTEIN CWF22-RELATED"/>
    <property type="match status" value="1"/>
</dbReference>
<evidence type="ECO:0000313" key="7">
    <source>
        <dbReference type="Proteomes" id="UP000054560"/>
    </source>
</evidence>
<dbReference type="eggNOG" id="KOG2140">
    <property type="taxonomic scope" value="Eukaryota"/>
</dbReference>
<evidence type="ECO:0000256" key="3">
    <source>
        <dbReference type="ARBA" id="ARBA00023187"/>
    </source>
</evidence>
<dbReference type="EMBL" id="KQ257128">
    <property type="protein sequence ID" value="KNC64987.1"/>
    <property type="molecule type" value="Genomic_DNA"/>
</dbReference>
<evidence type="ECO:0000256" key="2">
    <source>
        <dbReference type="ARBA" id="ARBA00022664"/>
    </source>
</evidence>
<keyword evidence="7" id="KW-1185">Reference proteome</keyword>
<dbReference type="AlphaFoldDB" id="A0A0L0EKK0"/>
<evidence type="ECO:0000256" key="4">
    <source>
        <dbReference type="ARBA" id="ARBA00023242"/>
    </source>
</evidence>
<evidence type="ECO:0000259" key="5">
    <source>
        <dbReference type="PROSITE" id="PS51366"/>
    </source>
</evidence>
<gene>
    <name evidence="6" type="ORF">SARC_18308</name>
</gene>
<reference evidence="6 7" key="1">
    <citation type="submission" date="2011-02" db="EMBL/GenBank/DDBJ databases">
        <title>The Genome Sequence of Sphaeroforma arctica JP610.</title>
        <authorList>
            <consortium name="The Broad Institute Genome Sequencing Platform"/>
            <person name="Russ C."/>
            <person name="Cuomo C."/>
            <person name="Young S.K."/>
            <person name="Zeng Q."/>
            <person name="Gargeya S."/>
            <person name="Alvarado L."/>
            <person name="Berlin A."/>
            <person name="Chapman S.B."/>
            <person name="Chen Z."/>
            <person name="Freedman E."/>
            <person name="Gellesch M."/>
            <person name="Goldberg J."/>
            <person name="Griggs A."/>
            <person name="Gujja S."/>
            <person name="Heilman E."/>
            <person name="Heiman D."/>
            <person name="Howarth C."/>
            <person name="Mehta T."/>
            <person name="Neiman D."/>
            <person name="Pearson M."/>
            <person name="Roberts A."/>
            <person name="Saif S."/>
            <person name="Shea T."/>
            <person name="Shenoy N."/>
            <person name="Sisk P."/>
            <person name="Stolte C."/>
            <person name="Sykes S."/>
            <person name="White J."/>
            <person name="Yandava C."/>
            <person name="Burger G."/>
            <person name="Gray M.W."/>
            <person name="Holland P.W.H."/>
            <person name="King N."/>
            <person name="Lang F.B.F."/>
            <person name="Roger A.J."/>
            <person name="Ruiz-Trillo I."/>
            <person name="Haas B."/>
            <person name="Nusbaum C."/>
            <person name="Birren B."/>
        </authorList>
    </citation>
    <scope>NUCLEOTIDE SEQUENCE [LARGE SCALE GENOMIC DNA]</scope>
    <source>
        <strain evidence="6 7">JP610</strain>
    </source>
</reference>
<dbReference type="InterPro" id="IPR003891">
    <property type="entry name" value="Initiation_fac_eIF4g_MI"/>
</dbReference>